<dbReference type="InterPro" id="IPR046373">
    <property type="entry name" value="Acyl-CoA_Oxase/DH_mid-dom_sf"/>
</dbReference>
<protein>
    <submittedName>
        <fullName evidence="10">Acyl-CoA dehydrogenase family protein</fullName>
    </submittedName>
</protein>
<dbReference type="InterPro" id="IPR036250">
    <property type="entry name" value="AcylCo_DH-like_C"/>
</dbReference>
<accession>A0ABW7YM36</accession>
<evidence type="ECO:0000256" key="1">
    <source>
        <dbReference type="ARBA" id="ARBA00001974"/>
    </source>
</evidence>
<feature type="domain" description="Acyl-CoA dehydrogenase/oxidase C-terminal" evidence="7">
    <location>
        <begin position="213"/>
        <end position="356"/>
    </location>
</feature>
<evidence type="ECO:0000259" key="7">
    <source>
        <dbReference type="Pfam" id="PF00441"/>
    </source>
</evidence>
<dbReference type="InterPro" id="IPR037069">
    <property type="entry name" value="AcylCoA_DH/ox_N_sf"/>
</dbReference>
<evidence type="ECO:0000256" key="6">
    <source>
        <dbReference type="RuleBase" id="RU362125"/>
    </source>
</evidence>
<evidence type="ECO:0000313" key="10">
    <source>
        <dbReference type="EMBL" id="MFI6496685.1"/>
    </source>
</evidence>
<keyword evidence="11" id="KW-1185">Reference proteome</keyword>
<evidence type="ECO:0000256" key="5">
    <source>
        <dbReference type="ARBA" id="ARBA00023002"/>
    </source>
</evidence>
<dbReference type="Pfam" id="PF02771">
    <property type="entry name" value="Acyl-CoA_dh_N"/>
    <property type="match status" value="1"/>
</dbReference>
<evidence type="ECO:0000259" key="8">
    <source>
        <dbReference type="Pfam" id="PF02770"/>
    </source>
</evidence>
<organism evidence="10 11">
    <name type="scientific">Nonomuraea typhae</name>
    <dbReference type="NCBI Taxonomy" id="2603600"/>
    <lineage>
        <taxon>Bacteria</taxon>
        <taxon>Bacillati</taxon>
        <taxon>Actinomycetota</taxon>
        <taxon>Actinomycetes</taxon>
        <taxon>Streptosporangiales</taxon>
        <taxon>Streptosporangiaceae</taxon>
        <taxon>Nonomuraea</taxon>
    </lineage>
</organism>
<dbReference type="Gene3D" id="1.20.140.10">
    <property type="entry name" value="Butyryl-CoA Dehydrogenase, subunit A, domain 3"/>
    <property type="match status" value="1"/>
</dbReference>
<dbReference type="InterPro" id="IPR006091">
    <property type="entry name" value="Acyl-CoA_Oxase/DH_mid-dom"/>
</dbReference>
<dbReference type="InterPro" id="IPR013786">
    <property type="entry name" value="AcylCoA_DH/ox_N"/>
</dbReference>
<comment type="similarity">
    <text evidence="2 6">Belongs to the acyl-CoA dehydrogenase family.</text>
</comment>
<keyword evidence="3 6" id="KW-0285">Flavoprotein</keyword>
<evidence type="ECO:0000259" key="9">
    <source>
        <dbReference type="Pfam" id="PF02771"/>
    </source>
</evidence>
<sequence>MNLDEYRRAARAWLAENVREDDDPRAFMARLHDAGYSGITWPREWGGQGLTQAEERAFAAEARHHTLPTYVFSIGLGMCGPTILDRGSDEQRARFLRPLLRGEEIWCQLFSEPGAGSDVASLQTRAERDGEGWVVNGQKVWTSVAQQADWGLLLARTDVDVPKHKGLTMFAVDMHHPGVTVRPLKDMTGHARFNEVFFDDVAIPGDCRIGEVDDGWSVAVTTLLHERLSISAGVGMSGRRDDPVSFEALRARLHTGDPYVRDQLVELHIRSRALSLFNQRLAQETKAGIFPGARGSAAKLLLAELTMFQADLATSLAGPDAVTDPGYSQAVSLAPALALGGGTNEIMRNIVGERVLGLPPEPRVDKTVPFKDLKVGTQS</sequence>
<dbReference type="Gene3D" id="2.40.110.10">
    <property type="entry name" value="Butyryl-CoA Dehydrogenase, subunit A, domain 2"/>
    <property type="match status" value="1"/>
</dbReference>
<evidence type="ECO:0000256" key="3">
    <source>
        <dbReference type="ARBA" id="ARBA00022630"/>
    </source>
</evidence>
<dbReference type="Pfam" id="PF00441">
    <property type="entry name" value="Acyl-CoA_dh_1"/>
    <property type="match status" value="1"/>
</dbReference>
<dbReference type="InterPro" id="IPR009100">
    <property type="entry name" value="AcylCoA_DH/oxidase_NM_dom_sf"/>
</dbReference>
<dbReference type="EMBL" id="JBITGY010000001">
    <property type="protein sequence ID" value="MFI6496685.1"/>
    <property type="molecule type" value="Genomic_DNA"/>
</dbReference>
<gene>
    <name evidence="10" type="ORF">ACIBG2_04845</name>
</gene>
<dbReference type="Proteomes" id="UP001612741">
    <property type="component" value="Unassembled WGS sequence"/>
</dbReference>
<evidence type="ECO:0000256" key="4">
    <source>
        <dbReference type="ARBA" id="ARBA00022827"/>
    </source>
</evidence>
<dbReference type="Pfam" id="PF02770">
    <property type="entry name" value="Acyl-CoA_dh_M"/>
    <property type="match status" value="1"/>
</dbReference>
<evidence type="ECO:0000256" key="2">
    <source>
        <dbReference type="ARBA" id="ARBA00009347"/>
    </source>
</evidence>
<feature type="domain" description="Acyl-CoA oxidase/dehydrogenase middle" evidence="8">
    <location>
        <begin position="107"/>
        <end position="201"/>
    </location>
</feature>
<dbReference type="RefSeq" id="WP_397078955.1">
    <property type="nucleotide sequence ID" value="NZ_JBITGY010000001.1"/>
</dbReference>
<comment type="caution">
    <text evidence="10">The sequence shown here is derived from an EMBL/GenBank/DDBJ whole genome shotgun (WGS) entry which is preliminary data.</text>
</comment>
<dbReference type="SUPFAM" id="SSF56645">
    <property type="entry name" value="Acyl-CoA dehydrogenase NM domain-like"/>
    <property type="match status" value="1"/>
</dbReference>
<dbReference type="PANTHER" id="PTHR43292:SF4">
    <property type="entry name" value="ACYL-COA DEHYDROGENASE FADE34"/>
    <property type="match status" value="1"/>
</dbReference>
<name>A0ABW7YM36_9ACTN</name>
<dbReference type="InterPro" id="IPR009075">
    <property type="entry name" value="AcylCo_DH/oxidase_C"/>
</dbReference>
<dbReference type="SUPFAM" id="SSF47203">
    <property type="entry name" value="Acyl-CoA dehydrogenase C-terminal domain-like"/>
    <property type="match status" value="1"/>
</dbReference>
<keyword evidence="4 6" id="KW-0274">FAD</keyword>
<dbReference type="Gene3D" id="1.10.540.10">
    <property type="entry name" value="Acyl-CoA dehydrogenase/oxidase, N-terminal domain"/>
    <property type="match status" value="1"/>
</dbReference>
<feature type="domain" description="Acyl-CoA dehydrogenase/oxidase N-terminal" evidence="9">
    <location>
        <begin position="14"/>
        <end position="103"/>
    </location>
</feature>
<dbReference type="InterPro" id="IPR052161">
    <property type="entry name" value="Mycobact_Acyl-CoA_DH"/>
</dbReference>
<reference evidence="10 11" key="1">
    <citation type="submission" date="2024-10" db="EMBL/GenBank/DDBJ databases">
        <title>The Natural Products Discovery Center: Release of the First 8490 Sequenced Strains for Exploring Actinobacteria Biosynthetic Diversity.</title>
        <authorList>
            <person name="Kalkreuter E."/>
            <person name="Kautsar S.A."/>
            <person name="Yang D."/>
            <person name="Bader C.D."/>
            <person name="Teijaro C.N."/>
            <person name="Fluegel L."/>
            <person name="Davis C.M."/>
            <person name="Simpson J.R."/>
            <person name="Lauterbach L."/>
            <person name="Steele A.D."/>
            <person name="Gui C."/>
            <person name="Meng S."/>
            <person name="Li G."/>
            <person name="Viehrig K."/>
            <person name="Ye F."/>
            <person name="Su P."/>
            <person name="Kiefer A.F."/>
            <person name="Nichols A."/>
            <person name="Cepeda A.J."/>
            <person name="Yan W."/>
            <person name="Fan B."/>
            <person name="Jiang Y."/>
            <person name="Adhikari A."/>
            <person name="Zheng C.-J."/>
            <person name="Schuster L."/>
            <person name="Cowan T.M."/>
            <person name="Smanski M.J."/>
            <person name="Chevrette M.G."/>
            <person name="De Carvalho L.P.S."/>
            <person name="Shen B."/>
        </authorList>
    </citation>
    <scope>NUCLEOTIDE SEQUENCE [LARGE SCALE GENOMIC DNA]</scope>
    <source>
        <strain evidence="10 11">NPDC050545</strain>
    </source>
</reference>
<comment type="cofactor">
    <cofactor evidence="1 6">
        <name>FAD</name>
        <dbReference type="ChEBI" id="CHEBI:57692"/>
    </cofactor>
</comment>
<evidence type="ECO:0000313" key="11">
    <source>
        <dbReference type="Proteomes" id="UP001612741"/>
    </source>
</evidence>
<dbReference type="PANTHER" id="PTHR43292">
    <property type="entry name" value="ACYL-COA DEHYDROGENASE"/>
    <property type="match status" value="1"/>
</dbReference>
<proteinExistence type="inferred from homology"/>
<keyword evidence="5 6" id="KW-0560">Oxidoreductase</keyword>